<organism evidence="2 3">
    <name type="scientific">Sphingomonas aurantiaca</name>
    <dbReference type="NCBI Taxonomy" id="185949"/>
    <lineage>
        <taxon>Bacteria</taxon>
        <taxon>Pseudomonadati</taxon>
        <taxon>Pseudomonadota</taxon>
        <taxon>Alphaproteobacteria</taxon>
        <taxon>Sphingomonadales</taxon>
        <taxon>Sphingomonadaceae</taxon>
        <taxon>Sphingomonas</taxon>
    </lineage>
</organism>
<evidence type="ECO:0000313" key="2">
    <source>
        <dbReference type="EMBL" id="VVT20149.1"/>
    </source>
</evidence>
<dbReference type="Proteomes" id="UP000326857">
    <property type="component" value="Unassembled WGS sequence"/>
</dbReference>
<evidence type="ECO:0000313" key="3">
    <source>
        <dbReference type="Proteomes" id="UP000326857"/>
    </source>
</evidence>
<gene>
    <name evidence="2" type="ORF">SPHINGO391_470033</name>
</gene>
<feature type="region of interest" description="Disordered" evidence="1">
    <location>
        <begin position="57"/>
        <end position="77"/>
    </location>
</feature>
<dbReference type="EMBL" id="CABVLI010000042">
    <property type="protein sequence ID" value="VVT20149.1"/>
    <property type="molecule type" value="Genomic_DNA"/>
</dbReference>
<dbReference type="AlphaFoldDB" id="A0A5E7ZLZ0"/>
<sequence length="90" mass="10076">MKDQPGAMDLDNMRSLGIRSLEILCGCGRRAEVNVDQFPGHYTVPAMTRFFRCQECGKRPRQSRPNGAEMRRDPIGSGLVITEKRGPIVV</sequence>
<name>A0A5E7ZLZ0_9SPHN</name>
<reference evidence="2 3" key="1">
    <citation type="submission" date="2019-09" db="EMBL/GenBank/DDBJ databases">
        <authorList>
            <person name="Dittami M. S."/>
        </authorList>
    </citation>
    <scope>NUCLEOTIDE SEQUENCE [LARGE SCALE GENOMIC DNA]</scope>
    <source>
        <strain evidence="2">SPHINGO391</strain>
    </source>
</reference>
<proteinExistence type="predicted"/>
<evidence type="ECO:0000256" key="1">
    <source>
        <dbReference type="SAM" id="MobiDB-lite"/>
    </source>
</evidence>
<protein>
    <submittedName>
        <fullName evidence="2">Uncharacterized protein</fullName>
    </submittedName>
</protein>
<accession>A0A5E7ZLZ0</accession>